<keyword evidence="1" id="KW-0596">Phosphopantetheine</keyword>
<dbReference type="InterPro" id="IPR014031">
    <property type="entry name" value="Ketoacyl_synth_C"/>
</dbReference>
<gene>
    <name evidence="7" type="ORF">D9543_09290</name>
</gene>
<feature type="domain" description="Carrier" evidence="5">
    <location>
        <begin position="1110"/>
        <end position="1184"/>
    </location>
</feature>
<feature type="domain" description="Carrier" evidence="5">
    <location>
        <begin position="1"/>
        <end position="78"/>
    </location>
</feature>
<dbReference type="GO" id="GO:0004315">
    <property type="term" value="F:3-oxoacyl-[acyl-carrier-protein] synthase activity"/>
    <property type="evidence" value="ECO:0007669"/>
    <property type="project" value="InterPro"/>
</dbReference>
<dbReference type="InterPro" id="IPR050091">
    <property type="entry name" value="PKS_NRPS_Biosynth_Enz"/>
</dbReference>
<dbReference type="PANTHER" id="PTHR43775">
    <property type="entry name" value="FATTY ACID SYNTHASE"/>
    <property type="match status" value="1"/>
</dbReference>
<dbReference type="InterPro" id="IPR016039">
    <property type="entry name" value="Thiolase-like"/>
</dbReference>
<dbReference type="GO" id="GO:0031177">
    <property type="term" value="F:phosphopantetheine binding"/>
    <property type="evidence" value="ECO:0007669"/>
    <property type="project" value="InterPro"/>
</dbReference>
<dbReference type="Gene3D" id="1.10.1200.10">
    <property type="entry name" value="ACP-like"/>
    <property type="match status" value="2"/>
</dbReference>
<keyword evidence="2" id="KW-0597">Phosphoprotein</keyword>
<dbReference type="Pfam" id="PF02801">
    <property type="entry name" value="Ketoacyl-synt_C"/>
    <property type="match status" value="1"/>
</dbReference>
<dbReference type="GO" id="GO:0004312">
    <property type="term" value="F:fatty acid synthase activity"/>
    <property type="evidence" value="ECO:0007669"/>
    <property type="project" value="TreeGrafter"/>
</dbReference>
<dbReference type="GO" id="GO:0071770">
    <property type="term" value="P:DIM/DIP cell wall layer assembly"/>
    <property type="evidence" value="ECO:0007669"/>
    <property type="project" value="TreeGrafter"/>
</dbReference>
<dbReference type="Proteomes" id="UP000270649">
    <property type="component" value="Unassembled WGS sequence"/>
</dbReference>
<protein>
    <submittedName>
        <fullName evidence="7">Acyltransferase domain-containing protein</fullName>
    </submittedName>
</protein>
<keyword evidence="7" id="KW-0012">Acyltransferase</keyword>
<dbReference type="PROSITE" id="PS52004">
    <property type="entry name" value="KS3_2"/>
    <property type="match status" value="1"/>
</dbReference>
<evidence type="ECO:0000259" key="6">
    <source>
        <dbReference type="PROSITE" id="PS52004"/>
    </source>
</evidence>
<dbReference type="InterPro" id="IPR001227">
    <property type="entry name" value="Ac_transferase_dom_sf"/>
</dbReference>
<dbReference type="SUPFAM" id="SSF55048">
    <property type="entry name" value="Probable ACP-binding domain of malonyl-CoA ACP transacylase"/>
    <property type="match status" value="1"/>
</dbReference>
<dbReference type="Pfam" id="PF00109">
    <property type="entry name" value="ketoacyl-synt"/>
    <property type="match status" value="1"/>
</dbReference>
<dbReference type="SUPFAM" id="SSF52151">
    <property type="entry name" value="FabD/lysophospholipase-like"/>
    <property type="match status" value="1"/>
</dbReference>
<dbReference type="GO" id="GO:0006633">
    <property type="term" value="P:fatty acid biosynthetic process"/>
    <property type="evidence" value="ECO:0007669"/>
    <property type="project" value="InterPro"/>
</dbReference>
<dbReference type="PANTHER" id="PTHR43775:SF37">
    <property type="entry name" value="SI:DKEY-61P9.11"/>
    <property type="match status" value="1"/>
</dbReference>
<dbReference type="InterPro" id="IPR001031">
    <property type="entry name" value="Thioesterase"/>
</dbReference>
<evidence type="ECO:0000313" key="8">
    <source>
        <dbReference type="Proteomes" id="UP000270649"/>
    </source>
</evidence>
<dbReference type="Pfam" id="PF00550">
    <property type="entry name" value="PP-binding"/>
    <property type="match status" value="1"/>
</dbReference>
<evidence type="ECO:0000259" key="5">
    <source>
        <dbReference type="PROSITE" id="PS50075"/>
    </source>
</evidence>
<dbReference type="InterPro" id="IPR014043">
    <property type="entry name" value="Acyl_transferase_dom"/>
</dbReference>
<dbReference type="Gene3D" id="3.30.70.250">
    <property type="entry name" value="Malonyl-CoA ACP transacylase, ACP-binding"/>
    <property type="match status" value="1"/>
</dbReference>
<sequence>MTIDQLRAWLRDWVSQATGVAETEILDSTPLENYGLSSRDAVVLSGELENLLGTRLDATVAYEYPTIELLANRLLNEPAGRHDYAPRVQRGTHAAQGSDIAVIGLSGRFPGANDVPEFWNMLAESRAGTGPLPVGRWSEYSADPVMSEKIAQHNTDGGYIEDVASFDAEFFGLSPLEAANMDPQQRILLELVWHALENAGLPANELRGTHTGVYMGSTNNDYGMLITADPTEMHPYALTGNSSAVVANRISYVLDFRGPSINVDTACSSSLVAVDHAIKDLRTGAADIALAGGVNILAAPHASTAFSELGVTSPTSAIHAFSDDADGIVRADAAGVLVLKRLEDAEADGDDIRAVLKGSAVNSDGHSNGLTAPNPEAQEDVLRRAYADAGVAPQDVDYVEAHGTGTILGDPIEASALGRVLGAGRGVESPVLLGSAKTNIGHSESAAGVVGLIKVIEAMRHDIIPANINYAGPNRYIDFATERLEVVEDPREWPEYSGKKVAGVSGFGFGGTNAHVVLTDYQGAPRLSEPQLSTDTVALPVSGLLPSRRARAAGLLADFLEAEQPDLVDVARTVARRNHSRSRAVVMASSTEEAIKRLRQVAEGKVSIGIAAADSPQVQGPVFVYSGFGSQHRKMAKDMIALSPLFSARLKELDTIVDVESGWSILDIVEDDSQTYDTETAQVAITAIQIALTDLLASFGVRPAGVMGMSMGEIAAAYAAGGISARDAMNIACHRARLMGEGEASLSEADQGAMAVVELSAADIAALDESIEPAVYTGPGMTTVGGKRQAVLDLVGQLEGEGKFARALNVKAAGHTSAVDPILGELEAAIAGMEARPLHTTLFSSVDKGEVYRPGTIVHDEDYWLRMTRYPVYLQDATEQAFAAGHTQLVEMSPNPVALMGLMSTAFAVGKADAQLLYSLKRKVDPTESLLDLLSKLYVTGTPVNFSAVWGSGAQAEAPYTQFNRQRFWTNARPSAGVSGLPGTRVILPEGKVAFSTNADQAPSTLALVEAAAEAVQPGAHIVAAEEYRDLPPYGEITTVVTTSLGGMSIAVYSVQDTRAELMAEGFASGMDWGAGTFPGVAAVPETIAASEASADNADMDAVRWDPRQETVEDRLALIVSESMGYDVSDLPRELPLIDLGLDSLMGMRIKNRVENDFQIPPLQVQALRDASLADVITMVEEAVAGGRIENSESTADAALMAESTTAEDSTQTVEHGVGVAPRDAAERMVFGTWATITGQAPAGVTSPLPEISEEMAAQIAERLRDRAHIEVTAQQVLDAEALEALSELVREGLETEVEGNIRVLREADGPAVFMFHPAGGTTVVYQPLTRRLPVDVAVYGVERIEGSLEERAAAYIKDIVRYARGRKVVLGGWSFGGALAYEVAYQLAQRSKQGEESVEVAFIALLDTTQPSHPAPDTPEETRARWERYAAFAKKTYGLDFEPPYELLETAGEDALMTMLAEFLATTDASEHGLSAGILEHQRASFVDNQILAKIDFHRWADVRVPVLLFRAERMHDGAIELEPRYSEIDPDGGWGVIVKDLEIVQLPGDHLAVPDEPAIGTVGKHMNDWIEEKIRGGQANNR</sequence>
<reference evidence="7 8" key="1">
    <citation type="submission" date="2018-10" db="EMBL/GenBank/DDBJ databases">
        <title>Corynebacterium macginleyi genome sequencing and assembly of the type strain and two clinical samples.</title>
        <authorList>
            <person name="Bernier A.-M."/>
            <person name="Bernard K."/>
        </authorList>
    </citation>
    <scope>NUCLEOTIDE SEQUENCE [LARGE SCALE GENOMIC DNA]</scope>
    <source>
        <strain evidence="7 8">NML 120205</strain>
    </source>
</reference>
<dbReference type="InterPro" id="IPR016036">
    <property type="entry name" value="Malonyl_transacylase_ACP-bd"/>
</dbReference>
<dbReference type="GO" id="GO:0005886">
    <property type="term" value="C:plasma membrane"/>
    <property type="evidence" value="ECO:0007669"/>
    <property type="project" value="TreeGrafter"/>
</dbReference>
<feature type="domain" description="Ketosynthase family 3 (KS3)" evidence="6">
    <location>
        <begin position="97"/>
        <end position="520"/>
    </location>
</feature>
<keyword evidence="4" id="KW-0511">Multifunctional enzyme</keyword>
<dbReference type="EMBL" id="REGC01000013">
    <property type="protein sequence ID" value="RMB57722.1"/>
    <property type="molecule type" value="Genomic_DNA"/>
</dbReference>
<dbReference type="SUPFAM" id="SSF53901">
    <property type="entry name" value="Thiolase-like"/>
    <property type="match status" value="1"/>
</dbReference>
<dbReference type="PROSITE" id="PS50075">
    <property type="entry name" value="CARRIER"/>
    <property type="match status" value="2"/>
</dbReference>
<dbReference type="Pfam" id="PF16197">
    <property type="entry name" value="KAsynt_C_assoc"/>
    <property type="match status" value="1"/>
</dbReference>
<dbReference type="Pfam" id="PF23297">
    <property type="entry name" value="ACP_SdgA_C"/>
    <property type="match status" value="1"/>
</dbReference>
<evidence type="ECO:0000256" key="2">
    <source>
        <dbReference type="ARBA" id="ARBA00022553"/>
    </source>
</evidence>
<name>A0A3M0G625_9CORY</name>
<proteinExistence type="predicted"/>
<dbReference type="InterPro" id="IPR036736">
    <property type="entry name" value="ACP-like_sf"/>
</dbReference>
<dbReference type="RefSeq" id="WP_121928096.1">
    <property type="nucleotide sequence ID" value="NZ_JAACCH010000024.1"/>
</dbReference>
<dbReference type="SMART" id="SM00825">
    <property type="entry name" value="PKS_KS"/>
    <property type="match status" value="1"/>
</dbReference>
<dbReference type="SUPFAM" id="SSF53474">
    <property type="entry name" value="alpha/beta-Hydrolases"/>
    <property type="match status" value="1"/>
</dbReference>
<dbReference type="SMART" id="SM00823">
    <property type="entry name" value="PKS_PP"/>
    <property type="match status" value="2"/>
</dbReference>
<evidence type="ECO:0000256" key="1">
    <source>
        <dbReference type="ARBA" id="ARBA00022450"/>
    </source>
</evidence>
<dbReference type="Gene3D" id="3.40.366.10">
    <property type="entry name" value="Malonyl-Coenzyme A Acyl Carrier Protein, domain 2"/>
    <property type="match status" value="1"/>
</dbReference>
<evidence type="ECO:0000313" key="7">
    <source>
        <dbReference type="EMBL" id="RMB57722.1"/>
    </source>
</evidence>
<dbReference type="SMART" id="SM00827">
    <property type="entry name" value="PKS_AT"/>
    <property type="match status" value="1"/>
</dbReference>
<dbReference type="Pfam" id="PF00698">
    <property type="entry name" value="Acyl_transf_1"/>
    <property type="match status" value="1"/>
</dbReference>
<dbReference type="InterPro" id="IPR020841">
    <property type="entry name" value="PKS_Beta-ketoAc_synthase_dom"/>
</dbReference>
<evidence type="ECO:0000256" key="4">
    <source>
        <dbReference type="ARBA" id="ARBA00023268"/>
    </source>
</evidence>
<dbReference type="InterPro" id="IPR018201">
    <property type="entry name" value="Ketoacyl_synth_AS"/>
</dbReference>
<dbReference type="InterPro" id="IPR009081">
    <property type="entry name" value="PP-bd_ACP"/>
</dbReference>
<dbReference type="InterPro" id="IPR020806">
    <property type="entry name" value="PKS_PP-bd"/>
</dbReference>
<organism evidence="7 8">
    <name type="scientific">Corynebacterium macginleyi</name>
    <dbReference type="NCBI Taxonomy" id="38290"/>
    <lineage>
        <taxon>Bacteria</taxon>
        <taxon>Bacillati</taxon>
        <taxon>Actinomycetota</taxon>
        <taxon>Actinomycetes</taxon>
        <taxon>Mycobacteriales</taxon>
        <taxon>Corynebacteriaceae</taxon>
        <taxon>Corynebacterium</taxon>
    </lineage>
</organism>
<dbReference type="InterPro" id="IPR032821">
    <property type="entry name" value="PKS_assoc"/>
</dbReference>
<dbReference type="Gene3D" id="3.40.47.10">
    <property type="match status" value="1"/>
</dbReference>
<dbReference type="FunFam" id="3.40.47.10:FF:000019">
    <property type="entry name" value="Polyketide synthase type I"/>
    <property type="match status" value="1"/>
</dbReference>
<dbReference type="Gene3D" id="3.40.50.1820">
    <property type="entry name" value="alpha/beta hydrolase"/>
    <property type="match status" value="1"/>
</dbReference>
<dbReference type="GO" id="GO:0005737">
    <property type="term" value="C:cytoplasm"/>
    <property type="evidence" value="ECO:0007669"/>
    <property type="project" value="TreeGrafter"/>
</dbReference>
<dbReference type="InterPro" id="IPR014030">
    <property type="entry name" value="Ketoacyl_synth_N"/>
</dbReference>
<dbReference type="Pfam" id="PF00975">
    <property type="entry name" value="Thioesterase"/>
    <property type="match status" value="1"/>
</dbReference>
<dbReference type="InterPro" id="IPR016035">
    <property type="entry name" value="Acyl_Trfase/lysoPLipase"/>
</dbReference>
<dbReference type="InterPro" id="IPR029058">
    <property type="entry name" value="AB_hydrolase_fold"/>
</dbReference>
<accession>A0A3M0G625</accession>
<dbReference type="SUPFAM" id="SSF47336">
    <property type="entry name" value="ACP-like"/>
    <property type="match status" value="2"/>
</dbReference>
<evidence type="ECO:0000256" key="3">
    <source>
        <dbReference type="ARBA" id="ARBA00022679"/>
    </source>
</evidence>
<comment type="caution">
    <text evidence="7">The sequence shown here is derived from an EMBL/GenBank/DDBJ whole genome shotgun (WGS) entry which is preliminary data.</text>
</comment>
<dbReference type="PROSITE" id="PS00606">
    <property type="entry name" value="KS3_1"/>
    <property type="match status" value="1"/>
</dbReference>
<keyword evidence="3 7" id="KW-0808">Transferase</keyword>
<dbReference type="CDD" id="cd00833">
    <property type="entry name" value="PKS"/>
    <property type="match status" value="1"/>
</dbReference>